<name>A0A392N9V2_9FABA</name>
<evidence type="ECO:0000313" key="3">
    <source>
        <dbReference type="Proteomes" id="UP000265520"/>
    </source>
</evidence>
<keyword evidence="3" id="KW-1185">Reference proteome</keyword>
<dbReference type="Proteomes" id="UP000265520">
    <property type="component" value="Unassembled WGS sequence"/>
</dbReference>
<organism evidence="2 3">
    <name type="scientific">Trifolium medium</name>
    <dbReference type="NCBI Taxonomy" id="97028"/>
    <lineage>
        <taxon>Eukaryota</taxon>
        <taxon>Viridiplantae</taxon>
        <taxon>Streptophyta</taxon>
        <taxon>Embryophyta</taxon>
        <taxon>Tracheophyta</taxon>
        <taxon>Spermatophyta</taxon>
        <taxon>Magnoliopsida</taxon>
        <taxon>eudicotyledons</taxon>
        <taxon>Gunneridae</taxon>
        <taxon>Pentapetalae</taxon>
        <taxon>rosids</taxon>
        <taxon>fabids</taxon>
        <taxon>Fabales</taxon>
        <taxon>Fabaceae</taxon>
        <taxon>Papilionoideae</taxon>
        <taxon>50 kb inversion clade</taxon>
        <taxon>NPAAA clade</taxon>
        <taxon>Hologalegina</taxon>
        <taxon>IRL clade</taxon>
        <taxon>Trifolieae</taxon>
        <taxon>Trifolium</taxon>
    </lineage>
</organism>
<feature type="compositionally biased region" description="Acidic residues" evidence="1">
    <location>
        <begin position="1"/>
        <end position="10"/>
    </location>
</feature>
<dbReference type="AlphaFoldDB" id="A0A392N9V2"/>
<feature type="non-terminal residue" evidence="2">
    <location>
        <position position="1"/>
    </location>
</feature>
<evidence type="ECO:0000313" key="2">
    <source>
        <dbReference type="EMBL" id="MCH96617.1"/>
    </source>
</evidence>
<proteinExistence type="predicted"/>
<dbReference type="EMBL" id="LXQA010032792">
    <property type="protein sequence ID" value="MCH96617.1"/>
    <property type="molecule type" value="Genomic_DNA"/>
</dbReference>
<evidence type="ECO:0000256" key="1">
    <source>
        <dbReference type="SAM" id="MobiDB-lite"/>
    </source>
</evidence>
<sequence>DDASSNEDMVEMPRPNTNSPLQDNGV</sequence>
<protein>
    <submittedName>
        <fullName evidence="2">Uncharacterized protein</fullName>
    </submittedName>
</protein>
<comment type="caution">
    <text evidence="2">The sequence shown here is derived from an EMBL/GenBank/DDBJ whole genome shotgun (WGS) entry which is preliminary data.</text>
</comment>
<accession>A0A392N9V2</accession>
<feature type="region of interest" description="Disordered" evidence="1">
    <location>
        <begin position="1"/>
        <end position="26"/>
    </location>
</feature>
<reference evidence="2 3" key="1">
    <citation type="journal article" date="2018" name="Front. Plant Sci.">
        <title>Red Clover (Trifolium pratense) and Zigzag Clover (T. medium) - A Picture of Genomic Similarities and Differences.</title>
        <authorList>
            <person name="Dluhosova J."/>
            <person name="Istvanek J."/>
            <person name="Nedelnik J."/>
            <person name="Repkova J."/>
        </authorList>
    </citation>
    <scope>NUCLEOTIDE SEQUENCE [LARGE SCALE GENOMIC DNA]</scope>
    <source>
        <strain evidence="3">cv. 10/8</strain>
        <tissue evidence="2">Leaf</tissue>
    </source>
</reference>
<feature type="compositionally biased region" description="Polar residues" evidence="1">
    <location>
        <begin position="15"/>
        <end position="26"/>
    </location>
</feature>